<keyword evidence="6" id="KW-0249">Electron transport</keyword>
<dbReference type="Proteomes" id="UP000503640">
    <property type="component" value="Unassembled WGS sequence"/>
</dbReference>
<feature type="transmembrane region" description="Helical" evidence="7">
    <location>
        <begin position="221"/>
        <end position="246"/>
    </location>
</feature>
<feature type="transmembrane region" description="Helical" evidence="7">
    <location>
        <begin position="180"/>
        <end position="200"/>
    </location>
</feature>
<feature type="transmembrane region" description="Helical" evidence="7">
    <location>
        <begin position="133"/>
        <end position="151"/>
    </location>
</feature>
<feature type="domain" description="Cytochrome oxidase subunit I profile" evidence="8">
    <location>
        <begin position="17"/>
        <end position="559"/>
    </location>
</feature>
<dbReference type="InterPro" id="IPR000883">
    <property type="entry name" value="Cyt_C_Oxase_1"/>
</dbReference>
<dbReference type="PRINTS" id="PR01165">
    <property type="entry name" value="CYCOXIDASEI"/>
</dbReference>
<keyword evidence="5 7" id="KW-0472">Membrane</keyword>
<dbReference type="GO" id="GO:0015990">
    <property type="term" value="P:electron transport coupled proton transport"/>
    <property type="evidence" value="ECO:0007669"/>
    <property type="project" value="TreeGrafter"/>
</dbReference>
<protein>
    <submittedName>
        <fullName evidence="9">Cytochrome-c oxidase</fullName>
    </submittedName>
</protein>
<sequence>MATPAQALWEAAQPIHPQPTAFWRRYVFSIDHKVIGKQFLWAGLLFMLVGGGMAMLIRWQWAFPYRPVPVVGRLLFPASGGVIGPATYQTLFTTHGLIMIFFAVTPVLIGAFGNFLIPLMIGARDMAFPRLNMYSFWSFLLSQLLVLASFATDLGTAGAGWTTYAPLSTNVGTPGLGQTLVILAIFVTGVSSTMGAVNYVTTVIRLRAPGMTWMRLPLTIWGLWLTAVLNALFIPVLGSAALLLLFDRNFGTQFFVAGASSVAGGGDPIIYQHLFWIFGHPEVYIMILPAWGILGDVLAVFSRKPHHWYRGTVGALVAVTVLSALVYGHHMFLTGMSPLLGEGFMLFTLVISVPSMIVVLNWLFTIWGGSLRFDTPMLFALGTMVLFGVGGLTGLFLGDISMDLYLHDTLFVVGHFHFTMAAGSFMGAMTGLYFWFPKMFGRRLDERLGKAHFWFSFLGLALVFGGQLLAGWAGQQRRLFDPFQYTFIQGLRGLNRWTSYFAFALFAGQLAFVVNFFKTVFGRGQQQAGDNPWQATTLEWTATRSPPPFHNFDHIPLVVRGPYELSSPEVQRLTGRDFAGQAEELPVRPDAAAGGA</sequence>
<keyword evidence="3 6" id="KW-0812">Transmembrane</keyword>
<feature type="transmembrane region" description="Helical" evidence="7">
    <location>
        <begin position="97"/>
        <end position="121"/>
    </location>
</feature>
<evidence type="ECO:0000256" key="1">
    <source>
        <dbReference type="ARBA" id="ARBA00004141"/>
    </source>
</evidence>
<name>A0A7I9VL11_9BACT</name>
<proteinExistence type="inferred from homology"/>
<dbReference type="PANTHER" id="PTHR10422">
    <property type="entry name" value="CYTOCHROME C OXIDASE SUBUNIT 1"/>
    <property type="match status" value="1"/>
</dbReference>
<dbReference type="PANTHER" id="PTHR10422:SF18">
    <property type="entry name" value="CYTOCHROME C OXIDASE SUBUNIT 1"/>
    <property type="match status" value="1"/>
</dbReference>
<evidence type="ECO:0000256" key="2">
    <source>
        <dbReference type="ARBA" id="ARBA00022660"/>
    </source>
</evidence>
<organism evidence="9 10">
    <name type="scientific">Anaeromyxobacter diazotrophicus</name>
    <dbReference type="NCBI Taxonomy" id="2590199"/>
    <lineage>
        <taxon>Bacteria</taxon>
        <taxon>Pseudomonadati</taxon>
        <taxon>Myxococcota</taxon>
        <taxon>Myxococcia</taxon>
        <taxon>Myxococcales</taxon>
        <taxon>Cystobacterineae</taxon>
        <taxon>Anaeromyxobacteraceae</taxon>
        <taxon>Anaeromyxobacter</taxon>
    </lineage>
</organism>
<dbReference type="GO" id="GO:0004129">
    <property type="term" value="F:cytochrome-c oxidase activity"/>
    <property type="evidence" value="ECO:0007669"/>
    <property type="project" value="InterPro"/>
</dbReference>
<keyword evidence="6" id="KW-0408">Iron</keyword>
<evidence type="ECO:0000256" key="4">
    <source>
        <dbReference type="ARBA" id="ARBA00022989"/>
    </source>
</evidence>
<keyword evidence="4 7" id="KW-1133">Transmembrane helix</keyword>
<feature type="transmembrane region" description="Helical" evidence="7">
    <location>
        <begin position="448"/>
        <end position="473"/>
    </location>
</feature>
<dbReference type="AlphaFoldDB" id="A0A7I9VL11"/>
<feature type="transmembrane region" description="Helical" evidence="7">
    <location>
        <begin position="416"/>
        <end position="436"/>
    </location>
</feature>
<comment type="caution">
    <text evidence="9">The sequence shown here is derived from an EMBL/GenBank/DDBJ whole genome shotgun (WGS) entry which is preliminary data.</text>
</comment>
<evidence type="ECO:0000313" key="9">
    <source>
        <dbReference type="EMBL" id="GEJ56789.1"/>
    </source>
</evidence>
<keyword evidence="2 6" id="KW-0679">Respiratory chain</keyword>
<comment type="subcellular location">
    <subcellularLocation>
        <location evidence="1">Membrane</location>
        <topology evidence="1">Multi-pass membrane protein</topology>
    </subcellularLocation>
</comment>
<dbReference type="InterPro" id="IPR023616">
    <property type="entry name" value="Cyt_c_oxase-like_su1_dom"/>
</dbReference>
<keyword evidence="6" id="KW-0813">Transport</keyword>
<evidence type="ECO:0000256" key="3">
    <source>
        <dbReference type="ARBA" id="ARBA00022692"/>
    </source>
</evidence>
<feature type="transmembrane region" description="Helical" evidence="7">
    <location>
        <begin position="376"/>
        <end position="396"/>
    </location>
</feature>
<dbReference type="PROSITE" id="PS00077">
    <property type="entry name" value="COX1_CUB"/>
    <property type="match status" value="1"/>
</dbReference>
<dbReference type="Pfam" id="PF00115">
    <property type="entry name" value="COX1"/>
    <property type="match status" value="1"/>
</dbReference>
<dbReference type="GO" id="GO:0020037">
    <property type="term" value="F:heme binding"/>
    <property type="evidence" value="ECO:0007669"/>
    <property type="project" value="InterPro"/>
</dbReference>
<accession>A0A7I9VL11</accession>
<dbReference type="GO" id="GO:0009060">
    <property type="term" value="P:aerobic respiration"/>
    <property type="evidence" value="ECO:0007669"/>
    <property type="project" value="InterPro"/>
</dbReference>
<feature type="transmembrane region" description="Helical" evidence="7">
    <location>
        <begin position="283"/>
        <end position="301"/>
    </location>
</feature>
<keyword evidence="6" id="KW-0349">Heme</keyword>
<keyword evidence="6" id="KW-0479">Metal-binding</keyword>
<feature type="transmembrane region" description="Helical" evidence="7">
    <location>
        <begin position="39"/>
        <end position="61"/>
    </location>
</feature>
<reference evidence="10" key="1">
    <citation type="journal article" date="2020" name="Appl. Environ. Microbiol.">
        <title>Diazotrophic Anaeromyxobacter Isolates from Soils.</title>
        <authorList>
            <person name="Masuda Y."/>
            <person name="Yamanaka H."/>
            <person name="Xu Z.X."/>
            <person name="Shiratori Y."/>
            <person name="Aono T."/>
            <person name="Amachi S."/>
            <person name="Senoo K."/>
            <person name="Itoh H."/>
        </authorList>
    </citation>
    <scope>NUCLEOTIDE SEQUENCE [LARGE SCALE GENOMIC DNA]</scope>
    <source>
        <strain evidence="10">R267</strain>
    </source>
</reference>
<dbReference type="InterPro" id="IPR023615">
    <property type="entry name" value="Cyt_c_Oxase_su1_BS"/>
</dbReference>
<evidence type="ECO:0000259" key="8">
    <source>
        <dbReference type="PROSITE" id="PS50855"/>
    </source>
</evidence>
<keyword evidence="10" id="KW-1185">Reference proteome</keyword>
<dbReference type="PROSITE" id="PS50855">
    <property type="entry name" value="COX1"/>
    <property type="match status" value="1"/>
</dbReference>
<dbReference type="RefSeq" id="WP_176064264.1">
    <property type="nucleotide sequence ID" value="NZ_BJTG01000003.1"/>
</dbReference>
<dbReference type="Gene3D" id="1.20.210.10">
    <property type="entry name" value="Cytochrome c oxidase-like, subunit I domain"/>
    <property type="match status" value="1"/>
</dbReference>
<evidence type="ECO:0000313" key="10">
    <source>
        <dbReference type="Proteomes" id="UP000503640"/>
    </source>
</evidence>
<dbReference type="GO" id="GO:0022904">
    <property type="term" value="P:respiratory electron transport chain"/>
    <property type="evidence" value="ECO:0007669"/>
    <property type="project" value="TreeGrafter"/>
</dbReference>
<comment type="similarity">
    <text evidence="6">Belongs to the heme-copper respiratory oxidase family.</text>
</comment>
<feature type="transmembrane region" description="Helical" evidence="7">
    <location>
        <begin position="313"/>
        <end position="332"/>
    </location>
</feature>
<evidence type="ECO:0000256" key="5">
    <source>
        <dbReference type="ARBA" id="ARBA00023136"/>
    </source>
</evidence>
<gene>
    <name evidence="9" type="primary">ctaD</name>
    <name evidence="9" type="ORF">AMYX_15300</name>
</gene>
<evidence type="ECO:0000256" key="6">
    <source>
        <dbReference type="RuleBase" id="RU000370"/>
    </source>
</evidence>
<evidence type="ECO:0000256" key="7">
    <source>
        <dbReference type="SAM" id="Phobius"/>
    </source>
</evidence>
<dbReference type="SUPFAM" id="SSF81442">
    <property type="entry name" value="Cytochrome c oxidase subunit I-like"/>
    <property type="match status" value="1"/>
</dbReference>
<dbReference type="EMBL" id="BJTG01000003">
    <property type="protein sequence ID" value="GEJ56789.1"/>
    <property type="molecule type" value="Genomic_DNA"/>
</dbReference>
<feature type="transmembrane region" description="Helical" evidence="7">
    <location>
        <begin position="497"/>
        <end position="517"/>
    </location>
</feature>
<dbReference type="GO" id="GO:0016020">
    <property type="term" value="C:membrane"/>
    <property type="evidence" value="ECO:0007669"/>
    <property type="project" value="UniProtKB-SubCell"/>
</dbReference>
<dbReference type="InterPro" id="IPR036927">
    <property type="entry name" value="Cyt_c_oxase-like_su1_sf"/>
</dbReference>
<feature type="transmembrane region" description="Helical" evidence="7">
    <location>
        <begin position="344"/>
        <end position="364"/>
    </location>
</feature>